<keyword evidence="7" id="KW-0645">Protease</keyword>
<dbReference type="GO" id="GO:0030145">
    <property type="term" value="F:manganese ion binding"/>
    <property type="evidence" value="ECO:0007669"/>
    <property type="project" value="InterPro"/>
</dbReference>
<comment type="similarity">
    <text evidence="4 14">Belongs to the peptidase M24B family.</text>
</comment>
<evidence type="ECO:0000256" key="2">
    <source>
        <dbReference type="ARBA" id="ARBA00001936"/>
    </source>
</evidence>
<dbReference type="InterPro" id="IPR036005">
    <property type="entry name" value="Creatinase/aminopeptidase-like"/>
</dbReference>
<dbReference type="RefSeq" id="XP_046019374.1">
    <property type="nucleotide sequence ID" value="XM_046157979.1"/>
</dbReference>
<keyword evidence="9" id="KW-0378">Hydrolase</keyword>
<dbReference type="PANTHER" id="PTHR43226">
    <property type="entry name" value="XAA-PRO AMINOPEPTIDASE 3"/>
    <property type="match status" value="1"/>
</dbReference>
<name>A0A9P8YLP7_9PEZI</name>
<dbReference type="InterPro" id="IPR029149">
    <property type="entry name" value="Creatin/AminoP/Spt16_N"/>
</dbReference>
<dbReference type="PANTHER" id="PTHR43226:SF3">
    <property type="entry name" value="XAA-PRO AMINOPEPTIDASE AN0832-RELATED"/>
    <property type="match status" value="1"/>
</dbReference>
<proteinExistence type="inferred from homology"/>
<evidence type="ECO:0000256" key="7">
    <source>
        <dbReference type="ARBA" id="ARBA00022670"/>
    </source>
</evidence>
<dbReference type="Pfam" id="PF05195">
    <property type="entry name" value="AMP_N"/>
    <property type="match status" value="1"/>
</dbReference>
<gene>
    <name evidence="17" type="ORF">B0I36DRAFT_358501</name>
</gene>
<keyword evidence="6" id="KW-0031">Aminopeptidase</keyword>
<evidence type="ECO:0000256" key="10">
    <source>
        <dbReference type="ARBA" id="ARBA00023049"/>
    </source>
</evidence>
<dbReference type="AlphaFoldDB" id="A0A9P8YLP7"/>
<evidence type="ECO:0000256" key="13">
    <source>
        <dbReference type="ARBA" id="ARBA00032413"/>
    </source>
</evidence>
<accession>A0A9P8YLP7</accession>
<evidence type="ECO:0000313" key="18">
    <source>
        <dbReference type="Proteomes" id="UP000756346"/>
    </source>
</evidence>
<evidence type="ECO:0000256" key="12">
    <source>
        <dbReference type="ARBA" id="ARBA00030849"/>
    </source>
</evidence>
<dbReference type="SUPFAM" id="SSF53092">
    <property type="entry name" value="Creatinase/prolidase N-terminal domain"/>
    <property type="match status" value="1"/>
</dbReference>
<evidence type="ECO:0000256" key="6">
    <source>
        <dbReference type="ARBA" id="ARBA00022438"/>
    </source>
</evidence>
<evidence type="ECO:0000256" key="3">
    <source>
        <dbReference type="ARBA" id="ARBA00002443"/>
    </source>
</evidence>
<evidence type="ECO:0000256" key="5">
    <source>
        <dbReference type="ARBA" id="ARBA00012574"/>
    </source>
</evidence>
<dbReference type="InterPro" id="IPR000994">
    <property type="entry name" value="Pept_M24"/>
</dbReference>
<protein>
    <recommendedName>
        <fullName evidence="5">Xaa-Pro aminopeptidase</fullName>
        <ecNumber evidence="5">3.4.11.9</ecNumber>
    </recommendedName>
    <alternativeName>
        <fullName evidence="12">Aminoacylproline aminopeptidase</fullName>
    </alternativeName>
    <alternativeName>
        <fullName evidence="13">Prolidase</fullName>
    </alternativeName>
</protein>
<organism evidence="17 18">
    <name type="scientific">Microdochium trichocladiopsis</name>
    <dbReference type="NCBI Taxonomy" id="1682393"/>
    <lineage>
        <taxon>Eukaryota</taxon>
        <taxon>Fungi</taxon>
        <taxon>Dikarya</taxon>
        <taxon>Ascomycota</taxon>
        <taxon>Pezizomycotina</taxon>
        <taxon>Sordariomycetes</taxon>
        <taxon>Xylariomycetidae</taxon>
        <taxon>Xylariales</taxon>
        <taxon>Microdochiaceae</taxon>
        <taxon>Microdochium</taxon>
    </lineage>
</organism>
<dbReference type="OrthoDB" id="10261878at2759"/>
<dbReference type="InterPro" id="IPR001131">
    <property type="entry name" value="Peptidase_M24B_aminopep-P_CS"/>
</dbReference>
<reference evidence="17" key="1">
    <citation type="journal article" date="2021" name="Nat. Commun.">
        <title>Genetic determinants of endophytism in the Arabidopsis root mycobiome.</title>
        <authorList>
            <person name="Mesny F."/>
            <person name="Miyauchi S."/>
            <person name="Thiergart T."/>
            <person name="Pickel B."/>
            <person name="Atanasova L."/>
            <person name="Karlsson M."/>
            <person name="Huettel B."/>
            <person name="Barry K.W."/>
            <person name="Haridas S."/>
            <person name="Chen C."/>
            <person name="Bauer D."/>
            <person name="Andreopoulos W."/>
            <person name="Pangilinan J."/>
            <person name="LaButti K."/>
            <person name="Riley R."/>
            <person name="Lipzen A."/>
            <person name="Clum A."/>
            <person name="Drula E."/>
            <person name="Henrissat B."/>
            <person name="Kohler A."/>
            <person name="Grigoriev I.V."/>
            <person name="Martin F.M."/>
            <person name="Hacquard S."/>
        </authorList>
    </citation>
    <scope>NUCLEOTIDE SEQUENCE</scope>
    <source>
        <strain evidence="17">MPI-CAGE-CH-0230</strain>
    </source>
</reference>
<dbReference type="PROSITE" id="PS00491">
    <property type="entry name" value="PROLINE_PEPTIDASE"/>
    <property type="match status" value="1"/>
</dbReference>
<evidence type="ECO:0000256" key="8">
    <source>
        <dbReference type="ARBA" id="ARBA00022723"/>
    </source>
</evidence>
<evidence type="ECO:0000256" key="14">
    <source>
        <dbReference type="RuleBase" id="RU000590"/>
    </source>
</evidence>
<evidence type="ECO:0000313" key="17">
    <source>
        <dbReference type="EMBL" id="KAH7041319.1"/>
    </source>
</evidence>
<keyword evidence="11" id="KW-0464">Manganese</keyword>
<dbReference type="Gene3D" id="3.90.230.10">
    <property type="entry name" value="Creatinase/methionine aminopeptidase superfamily"/>
    <property type="match status" value="1"/>
</dbReference>
<dbReference type="Pfam" id="PF00557">
    <property type="entry name" value="Peptidase_M24"/>
    <property type="match status" value="2"/>
</dbReference>
<dbReference type="EMBL" id="JAGTJQ010000001">
    <property type="protein sequence ID" value="KAH7041319.1"/>
    <property type="molecule type" value="Genomic_DNA"/>
</dbReference>
<dbReference type="Gene3D" id="3.40.350.10">
    <property type="entry name" value="Creatinase/prolidase N-terminal domain"/>
    <property type="match status" value="1"/>
</dbReference>
<dbReference type="GO" id="GO:0006508">
    <property type="term" value="P:proteolysis"/>
    <property type="evidence" value="ECO:0007669"/>
    <property type="project" value="UniProtKB-KW"/>
</dbReference>
<comment type="cofactor">
    <cofactor evidence="2">
        <name>Mn(2+)</name>
        <dbReference type="ChEBI" id="CHEBI:29035"/>
    </cofactor>
</comment>
<dbReference type="SMART" id="SM01011">
    <property type="entry name" value="AMP_N"/>
    <property type="match status" value="1"/>
</dbReference>
<dbReference type="InterPro" id="IPR007865">
    <property type="entry name" value="Aminopep_P_N"/>
</dbReference>
<dbReference type="GeneID" id="70187525"/>
<feature type="region of interest" description="Disordered" evidence="15">
    <location>
        <begin position="423"/>
        <end position="471"/>
    </location>
</feature>
<evidence type="ECO:0000256" key="15">
    <source>
        <dbReference type="SAM" id="MobiDB-lite"/>
    </source>
</evidence>
<comment type="caution">
    <text evidence="17">The sequence shown here is derived from an EMBL/GenBank/DDBJ whole genome shotgun (WGS) entry which is preliminary data.</text>
</comment>
<comment type="function">
    <text evidence="3">Catalyzes the removal of a penultimate prolyl residue from the N-termini of peptides.</text>
</comment>
<keyword evidence="18" id="KW-1185">Reference proteome</keyword>
<feature type="domain" description="Aminopeptidase P N-terminal" evidence="16">
    <location>
        <begin position="39"/>
        <end position="168"/>
    </location>
</feature>
<keyword evidence="8 14" id="KW-0479">Metal-binding</keyword>
<dbReference type="EC" id="3.4.11.9" evidence="5"/>
<keyword evidence="10" id="KW-0482">Metalloprotease</keyword>
<evidence type="ECO:0000256" key="4">
    <source>
        <dbReference type="ARBA" id="ARBA00008766"/>
    </source>
</evidence>
<dbReference type="Proteomes" id="UP000756346">
    <property type="component" value="Unassembled WGS sequence"/>
</dbReference>
<evidence type="ECO:0000259" key="16">
    <source>
        <dbReference type="SMART" id="SM01011"/>
    </source>
</evidence>
<comment type="catalytic activity">
    <reaction evidence="1">
        <text>Release of any N-terminal amino acid, including proline, that is linked to proline, even from a dipeptide or tripeptide.</text>
        <dbReference type="EC" id="3.4.11.9"/>
    </reaction>
</comment>
<dbReference type="SUPFAM" id="SSF55920">
    <property type="entry name" value="Creatinase/aminopeptidase"/>
    <property type="match status" value="1"/>
</dbReference>
<evidence type="ECO:0000256" key="9">
    <source>
        <dbReference type="ARBA" id="ARBA00022801"/>
    </source>
</evidence>
<feature type="compositionally biased region" description="Low complexity" evidence="15">
    <location>
        <begin position="432"/>
        <end position="460"/>
    </location>
</feature>
<sequence length="544" mass="59967">MMMESTLVNHRIVLEDEFDALSIEVDAPAEDKVEKDQKYPAKWHARKVAEQLGVDYGIVFLPGQVELSYEDADMGPPFRQRRYFYYITGANFPGCAVTYDLSADKLTLWIPYTPPATILYFGNSPTPEQCLTKYDVHDVKYISELPKYLASRLASVRSLYVLHATQLPKFDGFEQVKPRIEIDTTSLQPAMDRARVIKTEYEVAAIRKANAISSRAHKRIAEAISGYTNECQVEAAFLASCTAENSHAQSYGIIAGSGVNASTLHYDANNEPLAGRQTIVVDAGAEWECYTSDITRTLPLGREGKFTTDAAAIYSIVKSMQEECIERVKPGVVYRDLQLHATLVAVKGLLALGILRGGTAAEIFKNGTAAAFFPHGLGHHVGLDVHDVLSRDLLRPAGENLWGKRRPVGPQTLRAMIKQASMNYHDDSDDNSTTAGGAGTRAASRLSPSPSPSSKAPSSRTPEEDDDAGIPLGVLRPNMIVTIEPGIYFCRPYIDGYFLSKEEHRKYIDVDVLNKYAPVGGVRIEDCILVTKDGYENLSTAPKY</sequence>
<evidence type="ECO:0000256" key="11">
    <source>
        <dbReference type="ARBA" id="ARBA00023211"/>
    </source>
</evidence>
<dbReference type="InterPro" id="IPR052433">
    <property type="entry name" value="X-Pro_dipept-like"/>
</dbReference>
<evidence type="ECO:0000256" key="1">
    <source>
        <dbReference type="ARBA" id="ARBA00001424"/>
    </source>
</evidence>
<dbReference type="GO" id="GO:0070006">
    <property type="term" value="F:metalloaminopeptidase activity"/>
    <property type="evidence" value="ECO:0007669"/>
    <property type="project" value="InterPro"/>
</dbReference>